<dbReference type="EMBL" id="JAGFNK010000032">
    <property type="protein sequence ID" value="KAI9510893.1"/>
    <property type="molecule type" value="Genomic_DNA"/>
</dbReference>
<dbReference type="Proteomes" id="UP001207468">
    <property type="component" value="Unassembled WGS sequence"/>
</dbReference>
<comment type="caution">
    <text evidence="1">The sequence shown here is derived from an EMBL/GenBank/DDBJ whole genome shotgun (WGS) entry which is preliminary data.</text>
</comment>
<gene>
    <name evidence="1" type="ORF">F5148DRAFT_492349</name>
</gene>
<accession>A0ACC0UH48</accession>
<name>A0ACC0UH48_9AGAM</name>
<evidence type="ECO:0000313" key="2">
    <source>
        <dbReference type="Proteomes" id="UP001207468"/>
    </source>
</evidence>
<keyword evidence="2" id="KW-1185">Reference proteome</keyword>
<reference evidence="1" key="1">
    <citation type="submission" date="2021-03" db="EMBL/GenBank/DDBJ databases">
        <title>Evolutionary priming and transition to the ectomycorrhizal habit in an iconic lineage of mushroom-forming fungi: is preadaptation a requirement?</title>
        <authorList>
            <consortium name="DOE Joint Genome Institute"/>
            <person name="Looney B.P."/>
            <person name="Miyauchi S."/>
            <person name="Morin E."/>
            <person name="Drula E."/>
            <person name="Courty P.E."/>
            <person name="Chicoki N."/>
            <person name="Fauchery L."/>
            <person name="Kohler A."/>
            <person name="Kuo A."/>
            <person name="LaButti K."/>
            <person name="Pangilinan J."/>
            <person name="Lipzen A."/>
            <person name="Riley R."/>
            <person name="Andreopoulos W."/>
            <person name="He G."/>
            <person name="Johnson J."/>
            <person name="Barry K.W."/>
            <person name="Grigoriev I.V."/>
            <person name="Nagy L."/>
            <person name="Hibbett D."/>
            <person name="Henrissat B."/>
            <person name="Matheny P.B."/>
            <person name="Labbe J."/>
            <person name="Martin A.F."/>
        </authorList>
    </citation>
    <scope>NUCLEOTIDE SEQUENCE</scope>
    <source>
        <strain evidence="1">BPL698</strain>
    </source>
</reference>
<protein>
    <submittedName>
        <fullName evidence="1">CDC45-like protein</fullName>
    </submittedName>
</protein>
<proteinExistence type="predicted"/>
<evidence type="ECO:0000313" key="1">
    <source>
        <dbReference type="EMBL" id="KAI9510893.1"/>
    </source>
</evidence>
<organism evidence="1 2">
    <name type="scientific">Russula earlei</name>
    <dbReference type="NCBI Taxonomy" id="71964"/>
    <lineage>
        <taxon>Eukaryota</taxon>
        <taxon>Fungi</taxon>
        <taxon>Dikarya</taxon>
        <taxon>Basidiomycota</taxon>
        <taxon>Agaricomycotina</taxon>
        <taxon>Agaricomycetes</taxon>
        <taxon>Russulales</taxon>
        <taxon>Russulaceae</taxon>
        <taxon>Russula</taxon>
    </lineage>
</organism>
<sequence length="685" mass="77391">MVFIPPPHLVSASRPSYAETYNSILAAHRRSPLSAASSVIILVAPDVDALCAAKMFAELFKQDDVMHRITPLSGIADLERMRDELITYSELHTLILLNIGSILDLPSSEWFGDFPPKVHVHVIDSGRPQNLSSLFGEGERIIVWDDGGAERLDGERKAWETLNNDPEHGSDESSDDDSSEGLPEDPVEEGVPSRKRRSLSEGSRTPRKRNRLDDDRRPRVPREQRDQYYALLDKYYMSGTWYGQSASGIVYLLATALERVDNDLLWLAIIGLTNQYTRCRISRSEYEKYHSIYYDEVSRLNPPPPLSDAHGLAALSADDMSVRTTDELRFELVRHWTLYDAMFHSSYVAGKLGIWKEQGRKRLTGLLAKMGFSVPQTQQLYAHMDMDLKRELRDKLDAIAPEYGMIELTYPSFVRCYGYHMQPLSAADAADALNALLDAATGVRIEVEADGVRNGGEWFGGARVWRAHGRWGVAEAKESANERGRDQEDENPAGEREGEDNGRESSLVWNFWNAFDALEDVVRLREAISLAKSVHQAIIRTGSSIIDKGDLRTIRGHRIVQLKQGPDLALFTQPGVLFRLGLWLTEVLRDRVAGVNISRRSKKKSLPLILACLDEHVRTYVVIGLNESIDFDDVRKNEFGLTFLDAKEDSGARTRHSSFDTNVLEVDETDFEKFIAEVYRAQDKY</sequence>